<keyword evidence="2" id="KW-0012">Acyltransferase</keyword>
<keyword evidence="1" id="KW-0808">Transferase</keyword>
<dbReference type="GO" id="GO:0016747">
    <property type="term" value="F:acyltransferase activity, transferring groups other than amino-acyl groups"/>
    <property type="evidence" value="ECO:0007669"/>
    <property type="project" value="InterPro"/>
</dbReference>
<evidence type="ECO:0000313" key="4">
    <source>
        <dbReference type="EMBL" id="AKG46830.1"/>
    </source>
</evidence>
<protein>
    <submittedName>
        <fullName evidence="4">GCN5-related N-acetyltransferase</fullName>
    </submittedName>
</protein>
<dbReference type="InterPro" id="IPR016181">
    <property type="entry name" value="Acyl_CoA_acyltransferase"/>
</dbReference>
<dbReference type="AlphaFoldDB" id="A0A0F7G0V2"/>
<dbReference type="PANTHER" id="PTHR43877:SF1">
    <property type="entry name" value="ACETYLTRANSFERASE"/>
    <property type="match status" value="1"/>
</dbReference>
<dbReference type="HOGENOM" id="CLU_119392_0_0_11"/>
<dbReference type="PANTHER" id="PTHR43877">
    <property type="entry name" value="AMINOALKYLPHOSPHONATE N-ACETYLTRANSFERASE-RELATED-RELATED"/>
    <property type="match status" value="1"/>
</dbReference>
<dbReference type="InterPro" id="IPR000182">
    <property type="entry name" value="GNAT_dom"/>
</dbReference>
<dbReference type="RefSeq" id="WP_030738052.1">
    <property type="nucleotide sequence ID" value="NZ_CP009922.3"/>
</dbReference>
<gene>
    <name evidence="4" type="ORF">SXIM_54460</name>
</gene>
<proteinExistence type="predicted"/>
<dbReference type="CDD" id="cd04301">
    <property type="entry name" value="NAT_SF"/>
    <property type="match status" value="1"/>
</dbReference>
<evidence type="ECO:0000256" key="1">
    <source>
        <dbReference type="ARBA" id="ARBA00022679"/>
    </source>
</evidence>
<dbReference type="KEGG" id="sxi:SXIM_54460"/>
<feature type="domain" description="N-acetyltransferase" evidence="3">
    <location>
        <begin position="3"/>
        <end position="155"/>
    </location>
</feature>
<dbReference type="Proteomes" id="UP000034034">
    <property type="component" value="Chromosome"/>
</dbReference>
<evidence type="ECO:0000259" key="3">
    <source>
        <dbReference type="PROSITE" id="PS51186"/>
    </source>
</evidence>
<dbReference type="Gene3D" id="3.40.630.30">
    <property type="match status" value="1"/>
</dbReference>
<organism evidence="4 5">
    <name type="scientific">Streptomyces xiamenensis</name>
    <dbReference type="NCBI Taxonomy" id="408015"/>
    <lineage>
        <taxon>Bacteria</taxon>
        <taxon>Bacillati</taxon>
        <taxon>Actinomycetota</taxon>
        <taxon>Actinomycetes</taxon>
        <taxon>Kitasatosporales</taxon>
        <taxon>Streptomycetaceae</taxon>
        <taxon>Streptomyces</taxon>
    </lineage>
</organism>
<dbReference type="STRING" id="408015.SXIM_54460"/>
<dbReference type="InterPro" id="IPR050832">
    <property type="entry name" value="Bact_Acetyltransf"/>
</dbReference>
<evidence type="ECO:0000256" key="2">
    <source>
        <dbReference type="ARBA" id="ARBA00023315"/>
    </source>
</evidence>
<evidence type="ECO:0000313" key="5">
    <source>
        <dbReference type="Proteomes" id="UP000034034"/>
    </source>
</evidence>
<accession>A0A0F7G0V2</accession>
<dbReference type="Pfam" id="PF00583">
    <property type="entry name" value="Acetyltransf_1"/>
    <property type="match status" value="1"/>
</dbReference>
<dbReference type="PATRIC" id="fig|408015.6.peg.5514"/>
<reference evidence="4" key="1">
    <citation type="submission" date="2019-08" db="EMBL/GenBank/DDBJ databases">
        <title>Complete genome sequence of a mangrove-derived Streptomyces xiamenensis.</title>
        <authorList>
            <person name="Xu J."/>
        </authorList>
    </citation>
    <scope>NUCLEOTIDE SEQUENCE</scope>
    <source>
        <strain evidence="4">318</strain>
    </source>
</reference>
<name>A0A0F7G0V2_9ACTN</name>
<dbReference type="SUPFAM" id="SSF55729">
    <property type="entry name" value="Acyl-CoA N-acyltransferases (Nat)"/>
    <property type="match status" value="1"/>
</dbReference>
<keyword evidence="5" id="KW-1185">Reference proteome</keyword>
<sequence>MSYSIRAFTPADETSWLHCRVLAFLRTAYFDDVSRAKPTTAAPGLDLVAADAAGSVVGIMDSSIEGDVATIDTAAVHPDHQRRGLARELLERTRNRARTLGATTLDAWSRDDPDTLSWYRAMGFTESDHYLHVYAHHDRDSSEPGRAIIEARPGLRPLMVFAHAQLAEEEQLRGQFTRVHVCRRFAMPL</sequence>
<dbReference type="PROSITE" id="PS51186">
    <property type="entry name" value="GNAT"/>
    <property type="match status" value="1"/>
</dbReference>
<dbReference type="EMBL" id="CP009922">
    <property type="protein sequence ID" value="AKG46830.1"/>
    <property type="molecule type" value="Genomic_DNA"/>
</dbReference>